<dbReference type="InterPro" id="IPR006680">
    <property type="entry name" value="Amidohydro-rel"/>
</dbReference>
<organism evidence="12 13">
    <name type="scientific">Paraburkholderia phenoliruptrix</name>
    <dbReference type="NCBI Taxonomy" id="252970"/>
    <lineage>
        <taxon>Bacteria</taxon>
        <taxon>Pseudomonadati</taxon>
        <taxon>Pseudomonadota</taxon>
        <taxon>Betaproteobacteria</taxon>
        <taxon>Burkholderiales</taxon>
        <taxon>Burkholderiaceae</taxon>
        <taxon>Paraburkholderia</taxon>
    </lineage>
</organism>
<comment type="subunit">
    <text evidence="3">Monomer.</text>
</comment>
<dbReference type="Pfam" id="PF04909">
    <property type="entry name" value="Amidohydro_2"/>
    <property type="match status" value="1"/>
</dbReference>
<evidence type="ECO:0000313" key="13">
    <source>
        <dbReference type="Proteomes" id="UP000494249"/>
    </source>
</evidence>
<evidence type="ECO:0000259" key="11">
    <source>
        <dbReference type="Pfam" id="PF04909"/>
    </source>
</evidence>
<dbReference type="PANTHER" id="PTHR21240:SF27">
    <property type="entry name" value="2-AMINO-3-CARBOXYMUCONATE-6-SEMIALDEHYDE DECARBOXYLASE"/>
    <property type="match status" value="1"/>
</dbReference>
<evidence type="ECO:0000256" key="9">
    <source>
        <dbReference type="ARBA" id="ARBA00023239"/>
    </source>
</evidence>
<dbReference type="SUPFAM" id="SSF51556">
    <property type="entry name" value="Metallo-dependent hydrolases"/>
    <property type="match status" value="1"/>
</dbReference>
<name>A0A6J5BDT7_9BURK</name>
<dbReference type="PANTHER" id="PTHR21240">
    <property type="entry name" value="2-AMINO-3-CARBOXYLMUCONATE-6-SEMIALDEHYDE DECARBOXYLASE"/>
    <property type="match status" value="1"/>
</dbReference>
<protein>
    <recommendedName>
        <fullName evidence="5">2-amino-3-carboxymuconate-6-semialdehyde decarboxylase</fullName>
        <ecNumber evidence="4">4.1.1.45</ecNumber>
    </recommendedName>
    <alternativeName>
        <fullName evidence="10">Picolinate carboxylase</fullName>
    </alternativeName>
</protein>
<keyword evidence="7" id="KW-0210">Decarboxylase</keyword>
<evidence type="ECO:0000256" key="4">
    <source>
        <dbReference type="ARBA" id="ARBA00012365"/>
    </source>
</evidence>
<dbReference type="GO" id="GO:0001760">
    <property type="term" value="F:aminocarboxymuconate-semialdehyde decarboxylase activity"/>
    <property type="evidence" value="ECO:0007669"/>
    <property type="project" value="UniProtKB-EC"/>
</dbReference>
<reference evidence="12 13" key="1">
    <citation type="submission" date="2020-04" db="EMBL/GenBank/DDBJ databases">
        <authorList>
            <person name="De Canck E."/>
        </authorList>
    </citation>
    <scope>NUCLEOTIDE SEQUENCE [LARGE SCALE GENOMIC DNA]</scope>
    <source>
        <strain evidence="12 13">LMG 22037</strain>
    </source>
</reference>
<dbReference type="Gene3D" id="3.20.20.140">
    <property type="entry name" value="Metal-dependent hydrolases"/>
    <property type="match status" value="1"/>
</dbReference>
<evidence type="ECO:0000256" key="8">
    <source>
        <dbReference type="ARBA" id="ARBA00022833"/>
    </source>
</evidence>
<dbReference type="GO" id="GO:0019748">
    <property type="term" value="P:secondary metabolic process"/>
    <property type="evidence" value="ECO:0007669"/>
    <property type="project" value="TreeGrafter"/>
</dbReference>
<evidence type="ECO:0000256" key="6">
    <source>
        <dbReference type="ARBA" id="ARBA00022723"/>
    </source>
</evidence>
<evidence type="ECO:0000256" key="5">
    <source>
        <dbReference type="ARBA" id="ARBA00021214"/>
    </source>
</evidence>
<evidence type="ECO:0000256" key="7">
    <source>
        <dbReference type="ARBA" id="ARBA00022793"/>
    </source>
</evidence>
<comment type="similarity">
    <text evidence="2">Belongs to the metallo-dependent hydrolases superfamily. ACMSD family.</text>
</comment>
<dbReference type="InterPro" id="IPR032465">
    <property type="entry name" value="ACMSD"/>
</dbReference>
<comment type="pathway">
    <text evidence="1">Secondary metabolite metabolism; quinolate metabolism.</text>
</comment>
<dbReference type="GO" id="GO:0046872">
    <property type="term" value="F:metal ion binding"/>
    <property type="evidence" value="ECO:0007669"/>
    <property type="project" value="UniProtKB-KW"/>
</dbReference>
<proteinExistence type="inferred from homology"/>
<dbReference type="GO" id="GO:0005829">
    <property type="term" value="C:cytosol"/>
    <property type="evidence" value="ECO:0007669"/>
    <property type="project" value="TreeGrafter"/>
</dbReference>
<dbReference type="AlphaFoldDB" id="A0A6J5BDT7"/>
<evidence type="ECO:0000256" key="1">
    <source>
        <dbReference type="ARBA" id="ARBA00005079"/>
    </source>
</evidence>
<feature type="domain" description="Amidohydrolase-related" evidence="11">
    <location>
        <begin position="5"/>
        <end position="332"/>
    </location>
</feature>
<dbReference type="InterPro" id="IPR032466">
    <property type="entry name" value="Metal_Hydrolase"/>
</dbReference>
<gene>
    <name evidence="12" type="ORF">LMG22037_03534</name>
</gene>
<dbReference type="EC" id="4.1.1.45" evidence="4"/>
<dbReference type="GO" id="GO:0016787">
    <property type="term" value="F:hydrolase activity"/>
    <property type="evidence" value="ECO:0007669"/>
    <property type="project" value="InterPro"/>
</dbReference>
<evidence type="ECO:0000256" key="2">
    <source>
        <dbReference type="ARBA" id="ARBA00005871"/>
    </source>
</evidence>
<dbReference type="EMBL" id="CADIKB010000016">
    <property type="protein sequence ID" value="CAB3701476.1"/>
    <property type="molecule type" value="Genomic_DNA"/>
</dbReference>
<dbReference type="Proteomes" id="UP000494249">
    <property type="component" value="Unassembled WGS sequence"/>
</dbReference>
<accession>A0A6J5BDT7</accession>
<evidence type="ECO:0000256" key="3">
    <source>
        <dbReference type="ARBA" id="ARBA00011245"/>
    </source>
</evidence>
<keyword evidence="8" id="KW-0862">Zinc</keyword>
<evidence type="ECO:0000313" key="12">
    <source>
        <dbReference type="EMBL" id="CAB3701476.1"/>
    </source>
</evidence>
<keyword evidence="9" id="KW-0456">Lyase</keyword>
<sequence length="333" mass="37509">MTLRIDMHSHFFPPITQAEAASLDPERAPWLRIDADGEHGMIMTGERPFRPVKRALWDPVARVAELDALGVERQLMCATPVMFGYSQEPRAAHEWAMRMNDRALDMCARANGRLLALAQVPLQDVELACREATRARRAGHHGVQIGNHLGPRDLDDEHLVAFLTHCADDGIPVLVHPWDMMTDGRMKKWMLPWLVSMPAETQLSMVSLILSGAFERIPRSLQLCFAHGGGSFAFLLGRVQNAWEQRDIVREACPNPPVSYLDRFHVDSAVFDRGALQFLVDTMGEDRVMLGSDYPFPLGEQRIGELVDGHPHLSEQARQKILGGNARRFFNLH</sequence>
<dbReference type="RefSeq" id="WP_028359787.1">
    <property type="nucleotide sequence ID" value="NZ_CADFGL010000015.1"/>
</dbReference>
<evidence type="ECO:0000256" key="10">
    <source>
        <dbReference type="ARBA" id="ARBA00031120"/>
    </source>
</evidence>
<keyword evidence="6" id="KW-0479">Metal-binding</keyword>